<keyword evidence="2" id="KW-0964">Secreted</keyword>
<keyword evidence="3" id="KW-0732">Signal</keyword>
<dbReference type="Proteomes" id="UP000182753">
    <property type="component" value="Unassembled WGS sequence"/>
</dbReference>
<dbReference type="EMBL" id="MNUJ01000040">
    <property type="protein sequence ID" value="OIN89436.1"/>
    <property type="molecule type" value="Genomic_DNA"/>
</dbReference>
<keyword evidence="6" id="KW-0812">Transmembrane</keyword>
<reference evidence="7 8" key="1">
    <citation type="journal article" date="2016" name="Environ. Microbiol.">
        <title>Genomic resolution of a cold subsurface aquifer community provides metabolic insights for novel microbes adapted to high CO concentrations.</title>
        <authorList>
            <person name="Probst A.J."/>
            <person name="Castelle C.J."/>
            <person name="Singh A."/>
            <person name="Brown C.T."/>
            <person name="Anantharaman K."/>
            <person name="Sharon I."/>
            <person name="Hug L.A."/>
            <person name="Burstein D."/>
            <person name="Emerson J.B."/>
            <person name="Thomas B.C."/>
            <person name="Banfield J.F."/>
        </authorList>
    </citation>
    <scope>NUCLEOTIDE SEQUENCE [LARGE SCALE GENOMIC DNA]</scope>
    <source>
        <strain evidence="7">CG1_02_42_45</strain>
    </source>
</reference>
<keyword evidence="4" id="KW-0106">Calcium</keyword>
<evidence type="ECO:0000256" key="1">
    <source>
        <dbReference type="ARBA" id="ARBA00004613"/>
    </source>
</evidence>
<proteinExistence type="predicted"/>
<evidence type="ECO:0000256" key="4">
    <source>
        <dbReference type="ARBA" id="ARBA00022837"/>
    </source>
</evidence>
<keyword evidence="6" id="KW-0472">Membrane</keyword>
<dbReference type="InterPro" id="IPR018247">
    <property type="entry name" value="EF_Hand_1_Ca_BS"/>
</dbReference>
<protein>
    <recommendedName>
        <fullName evidence="9">EF-hand domain-containing protein</fullName>
    </recommendedName>
</protein>
<sequence>MSHKKINFVIAASILLSGILIGGFLVLQSKKSSADVSQQLINFFTGGSSSRDSKNKDSDHDGLTDWQETEIYRTDPFNPDTDGDGYLDGEEVTSGYDPSKPAPNDKLADTALNPRPNPGSLKTNLTEELAKAMTGNIKNMGLNRIADDSFNSQDDGSGTDNSDPQTDNVLNNALAEALVKSPQLRLIPTLQDTDIIISDDTSLEAIRNYSGKVSGVFDKYPIFPPQTSQDISGPDIKIAFEAIQSGDFSLLDKYIDTYHKEYQEIKQIPVPSTWKEIHKQNLTLLLGSANIFEALETANEDPLKSYLVLLQYNQIIAGAQKMMEDAGKLIGQ</sequence>
<organism evidence="7 8">
    <name type="scientific">Candidatus Berkelbacteria bacterium CG1_02_42_45</name>
    <dbReference type="NCBI Taxonomy" id="1805036"/>
    <lineage>
        <taxon>Bacteria</taxon>
        <taxon>Candidatus Berkelbacteria</taxon>
    </lineage>
</organism>
<evidence type="ECO:0000256" key="2">
    <source>
        <dbReference type="ARBA" id="ARBA00022525"/>
    </source>
</evidence>
<comment type="caution">
    <text evidence="7">The sequence shown here is derived from an EMBL/GenBank/DDBJ whole genome shotgun (WGS) entry which is preliminary data.</text>
</comment>
<dbReference type="Pfam" id="PF18884">
    <property type="entry name" value="TSP3_bac"/>
    <property type="match status" value="2"/>
</dbReference>
<feature type="compositionally biased region" description="Acidic residues" evidence="5">
    <location>
        <begin position="81"/>
        <end position="91"/>
    </location>
</feature>
<feature type="compositionally biased region" description="Basic and acidic residues" evidence="5">
    <location>
        <begin position="51"/>
        <end position="63"/>
    </location>
</feature>
<feature type="transmembrane region" description="Helical" evidence="6">
    <location>
        <begin position="6"/>
        <end position="27"/>
    </location>
</feature>
<feature type="compositionally biased region" description="Polar residues" evidence="5">
    <location>
        <begin position="149"/>
        <end position="168"/>
    </location>
</feature>
<accession>A0A1J4RSZ7</accession>
<evidence type="ECO:0000256" key="5">
    <source>
        <dbReference type="SAM" id="MobiDB-lite"/>
    </source>
</evidence>
<evidence type="ECO:0000256" key="3">
    <source>
        <dbReference type="ARBA" id="ARBA00022729"/>
    </source>
</evidence>
<name>A0A1J4RSZ7_9BACT</name>
<dbReference type="PROSITE" id="PS00018">
    <property type="entry name" value="EF_HAND_1"/>
    <property type="match status" value="1"/>
</dbReference>
<evidence type="ECO:0000313" key="7">
    <source>
        <dbReference type="EMBL" id="OIN89436.1"/>
    </source>
</evidence>
<evidence type="ECO:0008006" key="9">
    <source>
        <dbReference type="Google" id="ProtNLM"/>
    </source>
</evidence>
<evidence type="ECO:0000256" key="6">
    <source>
        <dbReference type="SAM" id="Phobius"/>
    </source>
</evidence>
<feature type="region of interest" description="Disordered" evidence="5">
    <location>
        <begin position="146"/>
        <end position="168"/>
    </location>
</feature>
<keyword evidence="6" id="KW-1133">Transmembrane helix</keyword>
<gene>
    <name evidence="7" type="ORF">AUJ40_01900</name>
</gene>
<dbReference type="InterPro" id="IPR059100">
    <property type="entry name" value="TSP3_bac"/>
</dbReference>
<dbReference type="AlphaFoldDB" id="A0A1J4RSZ7"/>
<evidence type="ECO:0000313" key="8">
    <source>
        <dbReference type="Proteomes" id="UP000182753"/>
    </source>
</evidence>
<feature type="region of interest" description="Disordered" evidence="5">
    <location>
        <begin position="45"/>
        <end position="122"/>
    </location>
</feature>
<comment type="subcellular location">
    <subcellularLocation>
        <location evidence="1">Secreted</location>
    </subcellularLocation>
</comment>